<dbReference type="InterPro" id="IPR036638">
    <property type="entry name" value="HLH_DNA-bd_sf"/>
</dbReference>
<dbReference type="GeneID" id="75914330"/>
<organism evidence="9 10">
    <name type="scientific">Umbelopsis ramanniana AG</name>
    <dbReference type="NCBI Taxonomy" id="1314678"/>
    <lineage>
        <taxon>Eukaryota</taxon>
        <taxon>Fungi</taxon>
        <taxon>Fungi incertae sedis</taxon>
        <taxon>Mucoromycota</taxon>
        <taxon>Mucoromycotina</taxon>
        <taxon>Umbelopsidomycetes</taxon>
        <taxon>Umbelopsidales</taxon>
        <taxon>Umbelopsidaceae</taxon>
        <taxon>Umbelopsis</taxon>
    </lineage>
</organism>
<dbReference type="Pfam" id="PF00010">
    <property type="entry name" value="HLH"/>
    <property type="match status" value="1"/>
</dbReference>
<dbReference type="GO" id="GO:0046983">
    <property type="term" value="F:protein dimerization activity"/>
    <property type="evidence" value="ECO:0007669"/>
    <property type="project" value="InterPro"/>
</dbReference>
<dbReference type="AlphaFoldDB" id="A0AAD5E962"/>
<protein>
    <recommendedName>
        <fullName evidence="8">BHLH domain-containing protein</fullName>
    </recommendedName>
</protein>
<comment type="caution">
    <text evidence="9">The sequence shown here is derived from an EMBL/GenBank/DDBJ whole genome shotgun (WGS) entry which is preliminary data.</text>
</comment>
<dbReference type="Proteomes" id="UP001206595">
    <property type="component" value="Unassembled WGS sequence"/>
</dbReference>
<dbReference type="PANTHER" id="PTHR45776">
    <property type="entry name" value="MIP04163P"/>
    <property type="match status" value="1"/>
</dbReference>
<dbReference type="PROSITE" id="PS50888">
    <property type="entry name" value="BHLH"/>
    <property type="match status" value="1"/>
</dbReference>
<evidence type="ECO:0000256" key="1">
    <source>
        <dbReference type="ARBA" id="ARBA00004123"/>
    </source>
</evidence>
<feature type="domain" description="BHLH" evidence="8">
    <location>
        <begin position="154"/>
        <end position="205"/>
    </location>
</feature>
<keyword evidence="6" id="KW-0175">Coiled coil</keyword>
<evidence type="ECO:0000313" key="9">
    <source>
        <dbReference type="EMBL" id="KAI8579636.1"/>
    </source>
</evidence>
<dbReference type="GO" id="GO:0000981">
    <property type="term" value="F:DNA-binding transcription factor activity, RNA polymerase II-specific"/>
    <property type="evidence" value="ECO:0007669"/>
    <property type="project" value="TreeGrafter"/>
</dbReference>
<keyword evidence="4" id="KW-0804">Transcription</keyword>
<reference evidence="9" key="1">
    <citation type="submission" date="2021-06" db="EMBL/GenBank/DDBJ databases">
        <authorList>
            <consortium name="DOE Joint Genome Institute"/>
            <person name="Mondo S.J."/>
            <person name="Amses K.R."/>
            <person name="Simmons D.R."/>
            <person name="Longcore J.E."/>
            <person name="Seto K."/>
            <person name="Alves G.H."/>
            <person name="Bonds A.E."/>
            <person name="Quandt C.A."/>
            <person name="Davis W.J."/>
            <person name="Chang Y."/>
            <person name="Letcher P.M."/>
            <person name="Powell M.J."/>
            <person name="Kuo A."/>
            <person name="Labutti K."/>
            <person name="Pangilinan J."/>
            <person name="Andreopoulos W."/>
            <person name="Tritt A."/>
            <person name="Riley R."/>
            <person name="Hundley H."/>
            <person name="Johnson J."/>
            <person name="Lipzen A."/>
            <person name="Barry K."/>
            <person name="Berbee M.L."/>
            <person name="Buchler N.E."/>
            <person name="Grigoriev I.V."/>
            <person name="Spatafora J.W."/>
            <person name="Stajich J.E."/>
            <person name="James T.Y."/>
        </authorList>
    </citation>
    <scope>NUCLEOTIDE SEQUENCE</scope>
    <source>
        <strain evidence="9">AG</strain>
    </source>
</reference>
<dbReference type="Gene3D" id="4.10.280.10">
    <property type="entry name" value="Helix-loop-helix DNA-binding domain"/>
    <property type="match status" value="1"/>
</dbReference>
<evidence type="ECO:0000256" key="5">
    <source>
        <dbReference type="ARBA" id="ARBA00023242"/>
    </source>
</evidence>
<dbReference type="EMBL" id="MU620918">
    <property type="protein sequence ID" value="KAI8579636.1"/>
    <property type="molecule type" value="Genomic_DNA"/>
</dbReference>
<dbReference type="SUPFAM" id="SSF47459">
    <property type="entry name" value="HLH, helix-loop-helix DNA-binding domain"/>
    <property type="match status" value="1"/>
</dbReference>
<feature type="region of interest" description="Disordered" evidence="7">
    <location>
        <begin position="14"/>
        <end position="88"/>
    </location>
</feature>
<evidence type="ECO:0000256" key="2">
    <source>
        <dbReference type="ARBA" id="ARBA00023015"/>
    </source>
</evidence>
<reference evidence="9" key="2">
    <citation type="journal article" date="2022" name="Proc. Natl. Acad. Sci. U.S.A.">
        <title>Diploid-dominant life cycles characterize the early evolution of Fungi.</title>
        <authorList>
            <person name="Amses K.R."/>
            <person name="Simmons D.R."/>
            <person name="Longcore J.E."/>
            <person name="Mondo S.J."/>
            <person name="Seto K."/>
            <person name="Jeronimo G.H."/>
            <person name="Bonds A.E."/>
            <person name="Quandt C.A."/>
            <person name="Davis W.J."/>
            <person name="Chang Y."/>
            <person name="Federici B.A."/>
            <person name="Kuo A."/>
            <person name="LaButti K."/>
            <person name="Pangilinan J."/>
            <person name="Andreopoulos W."/>
            <person name="Tritt A."/>
            <person name="Riley R."/>
            <person name="Hundley H."/>
            <person name="Johnson J."/>
            <person name="Lipzen A."/>
            <person name="Barry K."/>
            <person name="Lang B.F."/>
            <person name="Cuomo C.A."/>
            <person name="Buchler N.E."/>
            <person name="Grigoriev I.V."/>
            <person name="Spatafora J.W."/>
            <person name="Stajich J.E."/>
            <person name="James T.Y."/>
        </authorList>
    </citation>
    <scope>NUCLEOTIDE SEQUENCE</scope>
    <source>
        <strain evidence="9">AG</strain>
    </source>
</reference>
<evidence type="ECO:0000313" key="10">
    <source>
        <dbReference type="Proteomes" id="UP001206595"/>
    </source>
</evidence>
<evidence type="ECO:0000259" key="8">
    <source>
        <dbReference type="PROSITE" id="PS50888"/>
    </source>
</evidence>
<keyword evidence="10" id="KW-1185">Reference proteome</keyword>
<evidence type="ECO:0000256" key="4">
    <source>
        <dbReference type="ARBA" id="ARBA00023163"/>
    </source>
</evidence>
<name>A0AAD5E962_UMBRA</name>
<accession>A0AAD5E962</accession>
<keyword evidence="5" id="KW-0539">Nucleus</keyword>
<feature type="compositionally biased region" description="Polar residues" evidence="7">
    <location>
        <begin position="34"/>
        <end position="57"/>
    </location>
</feature>
<evidence type="ECO:0000256" key="6">
    <source>
        <dbReference type="SAM" id="Coils"/>
    </source>
</evidence>
<comment type="subcellular location">
    <subcellularLocation>
        <location evidence="1">Nucleus</location>
    </subcellularLocation>
</comment>
<feature type="compositionally biased region" description="Polar residues" evidence="7">
    <location>
        <begin position="65"/>
        <end position="88"/>
    </location>
</feature>
<dbReference type="GO" id="GO:0005634">
    <property type="term" value="C:nucleus"/>
    <property type="evidence" value="ECO:0007669"/>
    <property type="project" value="UniProtKB-SubCell"/>
</dbReference>
<dbReference type="RefSeq" id="XP_051444640.1">
    <property type="nucleotide sequence ID" value="XM_051588985.1"/>
</dbReference>
<keyword evidence="2" id="KW-0805">Transcription regulation</keyword>
<proteinExistence type="predicted"/>
<dbReference type="GO" id="GO:0000978">
    <property type="term" value="F:RNA polymerase II cis-regulatory region sequence-specific DNA binding"/>
    <property type="evidence" value="ECO:0007669"/>
    <property type="project" value="TreeGrafter"/>
</dbReference>
<sequence>MFNPMQFHAQNYSMPSMQQQHQDMLTGDRAFPSPITNSSLDSPPNSNTSEAAKNNMQPFPHMAVGNNSTSSSRMYEHTYSQPSQTQPRQIVFKQHRPRQESQDHTWHVGSVDSNASSSYGALGGDNIVSPGSTSAFEDEAQQKNMQHLFEKKRRRRESHNLVERRRRDNINDRIQELGSMLPDHDISKSNKGSILKNSVEHIRLLQNDVTQYQNRINELEAIVETYRARFGDVGYGGGNPGNNPHMMSMSSTHPLDMANGALQSAPPPHAYRTG</sequence>
<evidence type="ECO:0000256" key="7">
    <source>
        <dbReference type="SAM" id="MobiDB-lite"/>
    </source>
</evidence>
<dbReference type="InterPro" id="IPR011598">
    <property type="entry name" value="bHLH_dom"/>
</dbReference>
<dbReference type="SMART" id="SM00353">
    <property type="entry name" value="HLH"/>
    <property type="match status" value="1"/>
</dbReference>
<feature type="compositionally biased region" description="Polar residues" evidence="7">
    <location>
        <begin position="14"/>
        <end position="23"/>
    </location>
</feature>
<evidence type="ECO:0000256" key="3">
    <source>
        <dbReference type="ARBA" id="ARBA00023125"/>
    </source>
</evidence>
<feature type="coiled-coil region" evidence="6">
    <location>
        <begin position="195"/>
        <end position="229"/>
    </location>
</feature>
<keyword evidence="3" id="KW-0238">DNA-binding</keyword>
<gene>
    <name evidence="9" type="ORF">K450DRAFT_240765</name>
</gene>
<dbReference type="PANTHER" id="PTHR45776:SF2">
    <property type="entry name" value="MIP04163P"/>
    <property type="match status" value="1"/>
</dbReference>